<organism evidence="2 3">
    <name type="scientific">Olpidium bornovanus</name>
    <dbReference type="NCBI Taxonomy" id="278681"/>
    <lineage>
        <taxon>Eukaryota</taxon>
        <taxon>Fungi</taxon>
        <taxon>Fungi incertae sedis</taxon>
        <taxon>Olpidiomycota</taxon>
        <taxon>Olpidiomycotina</taxon>
        <taxon>Olpidiomycetes</taxon>
        <taxon>Olpidiales</taxon>
        <taxon>Olpidiaceae</taxon>
        <taxon>Olpidium</taxon>
    </lineage>
</organism>
<gene>
    <name evidence="2" type="ORF">BJ554DRAFT_6564</name>
</gene>
<evidence type="ECO:0000313" key="3">
    <source>
        <dbReference type="Proteomes" id="UP000673691"/>
    </source>
</evidence>
<accession>A0A8H7ZY12</accession>
<proteinExistence type="predicted"/>
<dbReference type="EMBL" id="JAEFCI010003912">
    <property type="protein sequence ID" value="KAG5461267.1"/>
    <property type="molecule type" value="Genomic_DNA"/>
</dbReference>
<feature type="region of interest" description="Disordered" evidence="1">
    <location>
        <begin position="1"/>
        <end position="101"/>
    </location>
</feature>
<feature type="compositionally biased region" description="Gly residues" evidence="1">
    <location>
        <begin position="46"/>
        <end position="82"/>
    </location>
</feature>
<reference evidence="2 3" key="1">
    <citation type="journal article" name="Sci. Rep.">
        <title>Genome-scale phylogenetic analyses confirm Olpidium as the closest living zoosporic fungus to the non-flagellated, terrestrial fungi.</title>
        <authorList>
            <person name="Chang Y."/>
            <person name="Rochon D."/>
            <person name="Sekimoto S."/>
            <person name="Wang Y."/>
            <person name="Chovatia M."/>
            <person name="Sandor L."/>
            <person name="Salamov A."/>
            <person name="Grigoriev I.V."/>
            <person name="Stajich J.E."/>
            <person name="Spatafora J.W."/>
        </authorList>
    </citation>
    <scope>NUCLEOTIDE SEQUENCE [LARGE SCALE GENOMIC DNA]</scope>
    <source>
        <strain evidence="2">S191</strain>
    </source>
</reference>
<feature type="compositionally biased region" description="Low complexity" evidence="1">
    <location>
        <begin position="90"/>
        <end position="101"/>
    </location>
</feature>
<protein>
    <submittedName>
        <fullName evidence="2">Uncharacterized protein</fullName>
    </submittedName>
</protein>
<feature type="compositionally biased region" description="Polar residues" evidence="1">
    <location>
        <begin position="224"/>
        <end position="238"/>
    </location>
</feature>
<keyword evidence="3" id="KW-1185">Reference proteome</keyword>
<name>A0A8H7ZY12_9FUNG</name>
<evidence type="ECO:0000313" key="2">
    <source>
        <dbReference type="EMBL" id="KAG5461267.1"/>
    </source>
</evidence>
<feature type="region of interest" description="Disordered" evidence="1">
    <location>
        <begin position="174"/>
        <end position="254"/>
    </location>
</feature>
<sequence>MARDPLAFFFAPEPSSSRDARDPAAAAAAVRMARPRRKGPPACGLPSGGGPGGAPAGAGPGGGAPGTAAAPGGGGGGAGGGLPQPPALWPPSTSVCPSPSSYKTKIRLTAPVSSSALAADTLTAVINNPNADAGIPGSAASLGFEMLEYDPLAEPQPPEFALDDAPMAHPLAAGVSAATARESSAAPDRKPPAAAGQRRSQSKDGFFGARRRAVRRSSDESASTTVSGRRQSTASSGQYVAFPTSPVSSRHPSPQRDDFFAGVELLSAPARHKCPGLLSARGCTVIPEESDAAIPSIVTLCEAPFYQNRTAEVFYGKVTAFAGSVVVLACGVPRSSQLTRVRCYLQLQIRLIYPPRTYFQA</sequence>
<feature type="compositionally biased region" description="Low complexity" evidence="1">
    <location>
        <begin position="23"/>
        <end position="32"/>
    </location>
</feature>
<dbReference type="Proteomes" id="UP000673691">
    <property type="component" value="Unassembled WGS sequence"/>
</dbReference>
<evidence type="ECO:0000256" key="1">
    <source>
        <dbReference type="SAM" id="MobiDB-lite"/>
    </source>
</evidence>
<comment type="caution">
    <text evidence="2">The sequence shown here is derived from an EMBL/GenBank/DDBJ whole genome shotgun (WGS) entry which is preliminary data.</text>
</comment>
<dbReference type="AlphaFoldDB" id="A0A8H7ZY12"/>